<dbReference type="Gene3D" id="3.40.50.720">
    <property type="entry name" value="NAD(P)-binding Rossmann-like Domain"/>
    <property type="match status" value="1"/>
</dbReference>
<dbReference type="RefSeq" id="WP_213366302.1">
    <property type="nucleotide sequence ID" value="NZ_BSFM01000004.1"/>
</dbReference>
<dbReference type="PANTHER" id="PTHR44196:SF1">
    <property type="entry name" value="DEHYDROGENASE_REDUCTASE SDR FAMILY MEMBER 7B"/>
    <property type="match status" value="1"/>
</dbReference>
<dbReference type="PROSITE" id="PS00061">
    <property type="entry name" value="ADH_SHORT"/>
    <property type="match status" value="1"/>
</dbReference>
<dbReference type="GO" id="GO:0016020">
    <property type="term" value="C:membrane"/>
    <property type="evidence" value="ECO:0007669"/>
    <property type="project" value="TreeGrafter"/>
</dbReference>
<reference evidence="3" key="2">
    <citation type="submission" date="2023-01" db="EMBL/GenBank/DDBJ databases">
        <authorList>
            <person name="Sun Q."/>
            <person name="Evtushenko L."/>
        </authorList>
    </citation>
    <scope>NUCLEOTIDE SEQUENCE</scope>
    <source>
        <strain evidence="3">VKM B-2789</strain>
    </source>
</reference>
<dbReference type="InterPro" id="IPR036291">
    <property type="entry name" value="NAD(P)-bd_dom_sf"/>
</dbReference>
<dbReference type="InterPro" id="IPR020904">
    <property type="entry name" value="Sc_DH/Rdtase_CS"/>
</dbReference>
<evidence type="ECO:0000256" key="1">
    <source>
        <dbReference type="ARBA" id="ARBA00006484"/>
    </source>
</evidence>
<comment type="caution">
    <text evidence="3">The sequence shown here is derived from an EMBL/GenBank/DDBJ whole genome shotgun (WGS) entry which is preliminary data.</text>
</comment>
<evidence type="ECO:0000256" key="2">
    <source>
        <dbReference type="ARBA" id="ARBA00023002"/>
    </source>
</evidence>
<proteinExistence type="inferred from homology"/>
<reference evidence="3" key="1">
    <citation type="journal article" date="2014" name="Int. J. Syst. Evol. Microbiol.">
        <title>Complete genome sequence of Corynebacterium casei LMG S-19264T (=DSM 44701T), isolated from a smear-ripened cheese.</title>
        <authorList>
            <consortium name="US DOE Joint Genome Institute (JGI-PGF)"/>
            <person name="Walter F."/>
            <person name="Albersmeier A."/>
            <person name="Kalinowski J."/>
            <person name="Ruckert C."/>
        </authorList>
    </citation>
    <scope>NUCLEOTIDE SEQUENCE</scope>
    <source>
        <strain evidence="3">VKM B-2789</strain>
    </source>
</reference>
<dbReference type="SUPFAM" id="SSF51735">
    <property type="entry name" value="NAD(P)-binding Rossmann-fold domains"/>
    <property type="match status" value="1"/>
</dbReference>
<dbReference type="AlphaFoldDB" id="A0A9W6JWQ9"/>
<dbReference type="Proteomes" id="UP001143330">
    <property type="component" value="Unassembled WGS sequence"/>
</dbReference>
<dbReference type="PANTHER" id="PTHR44196">
    <property type="entry name" value="DEHYDROGENASE/REDUCTASE SDR FAMILY MEMBER 7B"/>
    <property type="match status" value="1"/>
</dbReference>
<accession>A0A9W6JWQ9</accession>
<gene>
    <name evidence="3" type="ORF">GCM10017653_08620</name>
</gene>
<evidence type="ECO:0000313" key="4">
    <source>
        <dbReference type="Proteomes" id="UP001143330"/>
    </source>
</evidence>
<sequence length="233" mass="24702">MATRTVLISGGGRGIGAATGRVMMQAGWNVSLGMRTPALSDWAVEGPGQVQACAYEATDPAAAERWASEARDRFGRIDAVVANAGVMIRKDVITAEDEELARLMEVHVAAPRRLAKAAWDDLSASGRGRVIIVSSLSGKRVKSAVSSLYSVSKFAATGLAHAIRHTGFELGIRATAVCPGFVATDMGLPLTTRTADELTDPVDIGRAIRFLIELPNTSSVAEFAVNWTLEESF</sequence>
<dbReference type="Pfam" id="PF00106">
    <property type="entry name" value="adh_short"/>
    <property type="match status" value="1"/>
</dbReference>
<dbReference type="InterPro" id="IPR002347">
    <property type="entry name" value="SDR_fam"/>
</dbReference>
<keyword evidence="4" id="KW-1185">Reference proteome</keyword>
<dbReference type="EMBL" id="BSFM01000004">
    <property type="protein sequence ID" value="GLK82793.1"/>
    <property type="molecule type" value="Genomic_DNA"/>
</dbReference>
<dbReference type="GO" id="GO:0016491">
    <property type="term" value="F:oxidoreductase activity"/>
    <property type="evidence" value="ECO:0007669"/>
    <property type="project" value="UniProtKB-KW"/>
</dbReference>
<comment type="similarity">
    <text evidence="1">Belongs to the short-chain dehydrogenases/reductases (SDR) family.</text>
</comment>
<name>A0A9W6JWQ9_9HYPH</name>
<dbReference type="PRINTS" id="PR00081">
    <property type="entry name" value="GDHRDH"/>
</dbReference>
<organism evidence="3 4">
    <name type="scientific">Ancylobacter defluvii</name>
    <dbReference type="NCBI Taxonomy" id="1282440"/>
    <lineage>
        <taxon>Bacteria</taxon>
        <taxon>Pseudomonadati</taxon>
        <taxon>Pseudomonadota</taxon>
        <taxon>Alphaproteobacteria</taxon>
        <taxon>Hyphomicrobiales</taxon>
        <taxon>Xanthobacteraceae</taxon>
        <taxon>Ancylobacter</taxon>
    </lineage>
</organism>
<evidence type="ECO:0000313" key="3">
    <source>
        <dbReference type="EMBL" id="GLK82793.1"/>
    </source>
</evidence>
<protein>
    <submittedName>
        <fullName evidence="3">Short-chain dehydrogenase</fullName>
    </submittedName>
</protein>
<keyword evidence="2" id="KW-0560">Oxidoreductase</keyword>